<reference evidence="3 4" key="1">
    <citation type="submission" date="2016-02" db="EMBL/GenBank/DDBJ databases">
        <title>Genome sequence of Clostridium thermobutyricum DSM 4928.</title>
        <authorList>
            <person name="Poehlein A."/>
            <person name="Daniel R."/>
        </authorList>
    </citation>
    <scope>NUCLEOTIDE SEQUENCE [LARGE SCALE GENOMIC DNA]</scope>
    <source>
        <strain evidence="3 4">DSM 4928</strain>
    </source>
</reference>
<dbReference type="Pfam" id="PF14478">
    <property type="entry name" value="DUF4430"/>
    <property type="match status" value="1"/>
</dbReference>
<accession>A0A1V4SQL5</accession>
<protein>
    <recommendedName>
        <fullName evidence="1">Transcobalamin-like C-terminal domain-containing protein</fullName>
    </recommendedName>
</protein>
<proteinExistence type="predicted"/>
<evidence type="ECO:0000313" key="3">
    <source>
        <dbReference type="EMBL" id="OPX46172.1"/>
    </source>
</evidence>
<evidence type="ECO:0000313" key="4">
    <source>
        <dbReference type="Proteomes" id="UP000191448"/>
    </source>
</evidence>
<dbReference type="OrthoDB" id="1938220at2"/>
<organism evidence="3 4">
    <name type="scientific">Clostridium thermobutyricum DSM 4928</name>
    <dbReference type="NCBI Taxonomy" id="1121339"/>
    <lineage>
        <taxon>Bacteria</taxon>
        <taxon>Bacillati</taxon>
        <taxon>Bacillota</taxon>
        <taxon>Clostridia</taxon>
        <taxon>Eubacteriales</taxon>
        <taxon>Clostridiaceae</taxon>
        <taxon>Clostridium</taxon>
    </lineage>
</organism>
<dbReference type="EMBL" id="LTAY01000092">
    <property type="protein sequence ID" value="OPX46172.1"/>
    <property type="molecule type" value="Genomic_DNA"/>
</dbReference>
<dbReference type="RefSeq" id="WP_080024061.1">
    <property type="nucleotide sequence ID" value="NZ_LTAY01000092.1"/>
</dbReference>
<comment type="caution">
    <text evidence="3">The sequence shown here is derived from an EMBL/GenBank/DDBJ whole genome shotgun (WGS) entry which is preliminary data.</text>
</comment>
<feature type="domain" description="Transcobalamin-like C-terminal" evidence="1">
    <location>
        <begin position="63"/>
        <end position="143"/>
    </location>
</feature>
<sequence length="147" mass="16380">MKKSILPKIIIAIIAILVVIGIVFASRNLIKGQKGEKTITITIENQIDHKYLMKDKKFETDSKTLADFLKANQKDLKVTFEQTKWGPFITGLMGVDSTNMDKGPWWMYSYDSPSQNLNLKVGAAPAADKINLANGDKIEFVFTNNAG</sequence>
<dbReference type="Gene3D" id="2.170.130.30">
    <property type="match status" value="1"/>
</dbReference>
<name>A0A1V4SQL5_9CLOT</name>
<evidence type="ECO:0000313" key="2">
    <source>
        <dbReference type="EMBL" id="OPX46067.1"/>
    </source>
</evidence>
<dbReference type="AlphaFoldDB" id="A0A1V4SQL5"/>
<dbReference type="EMBL" id="LTAY01000092">
    <property type="protein sequence ID" value="OPX46067.1"/>
    <property type="molecule type" value="Genomic_DNA"/>
</dbReference>
<evidence type="ECO:0000259" key="1">
    <source>
        <dbReference type="Pfam" id="PF14478"/>
    </source>
</evidence>
<dbReference type="Proteomes" id="UP000191448">
    <property type="component" value="Unassembled WGS sequence"/>
</dbReference>
<gene>
    <name evidence="2" type="ORF">CLTHE_28840</name>
    <name evidence="3" type="ORF">CLTHE_29890</name>
</gene>
<dbReference type="InterPro" id="IPR027954">
    <property type="entry name" value="Transcobalamin-like_C"/>
</dbReference>